<evidence type="ECO:0000313" key="4">
    <source>
        <dbReference type="Proteomes" id="UP001142393"/>
    </source>
</evidence>
<sequence>MSASTILNRVAFIIGGGSNVGIHVAQKLRQEGYHVALGSRNPDAAALKEKDLFPVSVDGTSSASVKRAFDLVRTNLGQPSVVVYNVGLHYQPPLANDPLSVSSDDFAKSCNLEHGVFVAAQEALASFRSNKDSTPKVFISTGNLLPFLKDMPPSFLALASQKVTMATMMDYASRAYAAEGIRFHYATLVGPDGAIPNLDPRAEVGFFNSGPAHAEAYWNLISADTAKGWDYRYVVSSPSFFLY</sequence>
<dbReference type="PANTHER" id="PTHR43669">
    <property type="entry name" value="5-KETO-D-GLUCONATE 5-REDUCTASE"/>
    <property type="match status" value="1"/>
</dbReference>
<evidence type="ECO:0000313" key="3">
    <source>
        <dbReference type="EMBL" id="KAJ3747802.1"/>
    </source>
</evidence>
<proteinExistence type="inferred from homology"/>
<dbReference type="PANTHER" id="PTHR43669:SF4">
    <property type="entry name" value="SHORT-CHAIN DEHYDROGENASE"/>
    <property type="match status" value="1"/>
</dbReference>
<dbReference type="SUPFAM" id="SSF51735">
    <property type="entry name" value="NAD(P)-binding Rossmann-fold domains"/>
    <property type="match status" value="1"/>
</dbReference>
<organism evidence="3 4">
    <name type="scientific">Lentinula detonsa</name>
    <dbReference type="NCBI Taxonomy" id="2804962"/>
    <lineage>
        <taxon>Eukaryota</taxon>
        <taxon>Fungi</taxon>
        <taxon>Dikarya</taxon>
        <taxon>Basidiomycota</taxon>
        <taxon>Agaricomycotina</taxon>
        <taxon>Agaricomycetes</taxon>
        <taxon>Agaricomycetidae</taxon>
        <taxon>Agaricales</taxon>
        <taxon>Marasmiineae</taxon>
        <taxon>Omphalotaceae</taxon>
        <taxon>Lentinula</taxon>
    </lineage>
</organism>
<name>A0A9W8P6G8_9AGAR</name>
<dbReference type="Proteomes" id="UP001142393">
    <property type="component" value="Unassembled WGS sequence"/>
</dbReference>
<comment type="caution">
    <text evidence="3">The sequence shown here is derived from an EMBL/GenBank/DDBJ whole genome shotgun (WGS) entry which is preliminary data.</text>
</comment>
<comment type="similarity">
    <text evidence="1">Belongs to the short-chain dehydrogenases/reductases (SDR) family.</text>
</comment>
<evidence type="ECO:0000256" key="2">
    <source>
        <dbReference type="ARBA" id="ARBA00023002"/>
    </source>
</evidence>
<protein>
    <submittedName>
        <fullName evidence="3">Uncharacterized protein</fullName>
    </submittedName>
</protein>
<keyword evidence="4" id="KW-1185">Reference proteome</keyword>
<gene>
    <name evidence="3" type="ORF">DFH05DRAFT_1533904</name>
</gene>
<dbReference type="InterPro" id="IPR036291">
    <property type="entry name" value="NAD(P)-bd_dom_sf"/>
</dbReference>
<dbReference type="EMBL" id="JANVFU010000003">
    <property type="protein sequence ID" value="KAJ3747802.1"/>
    <property type="molecule type" value="Genomic_DNA"/>
</dbReference>
<reference evidence="3 4" key="1">
    <citation type="journal article" date="2023" name="Proc. Natl. Acad. Sci. U.S.A.">
        <title>A global phylogenomic analysis of the shiitake genus Lentinula.</title>
        <authorList>
            <person name="Sierra-Patev S."/>
            <person name="Min B."/>
            <person name="Naranjo-Ortiz M."/>
            <person name="Looney B."/>
            <person name="Konkel Z."/>
            <person name="Slot J.C."/>
            <person name="Sakamoto Y."/>
            <person name="Steenwyk J.L."/>
            <person name="Rokas A."/>
            <person name="Carro J."/>
            <person name="Camarero S."/>
            <person name="Ferreira P."/>
            <person name="Molpeceres G."/>
            <person name="Ruiz-Duenas F.J."/>
            <person name="Serrano A."/>
            <person name="Henrissat B."/>
            <person name="Drula E."/>
            <person name="Hughes K.W."/>
            <person name="Mata J.L."/>
            <person name="Ishikawa N.K."/>
            <person name="Vargas-Isla R."/>
            <person name="Ushijima S."/>
            <person name="Smith C.A."/>
            <person name="Donoghue J."/>
            <person name="Ahrendt S."/>
            <person name="Andreopoulos W."/>
            <person name="He G."/>
            <person name="LaButti K."/>
            <person name="Lipzen A."/>
            <person name="Ng V."/>
            <person name="Riley R."/>
            <person name="Sandor L."/>
            <person name="Barry K."/>
            <person name="Martinez A.T."/>
            <person name="Xiao Y."/>
            <person name="Gibbons J.G."/>
            <person name="Terashima K."/>
            <person name="Grigoriev I.V."/>
            <person name="Hibbett D."/>
        </authorList>
    </citation>
    <scope>NUCLEOTIDE SEQUENCE [LARGE SCALE GENOMIC DNA]</scope>
    <source>
        <strain evidence="3 4">TFB7810</strain>
    </source>
</reference>
<keyword evidence="2" id="KW-0560">Oxidoreductase</keyword>
<dbReference type="InterPro" id="IPR002347">
    <property type="entry name" value="SDR_fam"/>
</dbReference>
<accession>A0A9W8P6G8</accession>
<evidence type="ECO:0000256" key="1">
    <source>
        <dbReference type="ARBA" id="ARBA00006484"/>
    </source>
</evidence>
<dbReference type="Gene3D" id="3.40.50.720">
    <property type="entry name" value="NAD(P)-binding Rossmann-like Domain"/>
    <property type="match status" value="1"/>
</dbReference>
<dbReference type="GO" id="GO:0016491">
    <property type="term" value="F:oxidoreductase activity"/>
    <property type="evidence" value="ECO:0007669"/>
    <property type="project" value="UniProtKB-KW"/>
</dbReference>
<dbReference type="AlphaFoldDB" id="A0A9W8P6G8"/>
<dbReference type="Pfam" id="PF00106">
    <property type="entry name" value="adh_short"/>
    <property type="match status" value="1"/>
</dbReference>